<evidence type="ECO:0000256" key="1">
    <source>
        <dbReference type="ARBA" id="ARBA00012386"/>
    </source>
</evidence>
<dbReference type="EC" id="2.5.1.25" evidence="1"/>
<evidence type="ECO:0000256" key="5">
    <source>
        <dbReference type="ARBA" id="ARBA00034489"/>
    </source>
</evidence>
<dbReference type="InterPro" id="IPR039262">
    <property type="entry name" value="DTWD2/TAPT"/>
</dbReference>
<dbReference type="Proteomes" id="UP000320672">
    <property type="component" value="Chromosome"/>
</dbReference>
<reference evidence="7 8" key="1">
    <citation type="submission" date="2019-02" db="EMBL/GenBank/DDBJ databases">
        <title>Deep-cultivation of Planctomycetes and their phenomic and genomic characterization uncovers novel biology.</title>
        <authorList>
            <person name="Wiegand S."/>
            <person name="Jogler M."/>
            <person name="Boedeker C."/>
            <person name="Pinto D."/>
            <person name="Vollmers J."/>
            <person name="Rivas-Marin E."/>
            <person name="Kohn T."/>
            <person name="Peeters S.H."/>
            <person name="Heuer A."/>
            <person name="Rast P."/>
            <person name="Oberbeckmann S."/>
            <person name="Bunk B."/>
            <person name="Jeske O."/>
            <person name="Meyerdierks A."/>
            <person name="Storesund J.E."/>
            <person name="Kallscheuer N."/>
            <person name="Luecker S."/>
            <person name="Lage O.M."/>
            <person name="Pohl T."/>
            <person name="Merkel B.J."/>
            <person name="Hornburger P."/>
            <person name="Mueller R.-W."/>
            <person name="Bruemmer F."/>
            <person name="Labrenz M."/>
            <person name="Spormann A.M."/>
            <person name="Op den Camp H."/>
            <person name="Overmann J."/>
            <person name="Amann R."/>
            <person name="Jetten M.S.M."/>
            <person name="Mascher T."/>
            <person name="Medema M.H."/>
            <person name="Devos D.P."/>
            <person name="Kaster A.-K."/>
            <person name="Ovreas L."/>
            <person name="Rohde M."/>
            <person name="Galperin M.Y."/>
            <person name="Jogler C."/>
        </authorList>
    </citation>
    <scope>NUCLEOTIDE SEQUENCE [LARGE SCALE GENOMIC DNA]</scope>
    <source>
        <strain evidence="7 8">FF011L</strain>
    </source>
</reference>
<gene>
    <name evidence="7" type="ORF">FF011L_36260</name>
</gene>
<name>A0A517MJ16_9BACT</name>
<accession>A0A517MJ16</accession>
<dbReference type="PANTHER" id="PTHR21392:SF0">
    <property type="entry name" value="TRNA-URIDINE AMINOCARBOXYPROPYLTRANSFERASE 2"/>
    <property type="match status" value="1"/>
</dbReference>
<dbReference type="GO" id="GO:0016432">
    <property type="term" value="F:tRNA-uridine aminocarboxypropyltransferase activity"/>
    <property type="evidence" value="ECO:0007669"/>
    <property type="project" value="UniProtKB-EC"/>
</dbReference>
<keyword evidence="2" id="KW-0808">Transferase</keyword>
<dbReference type="RefSeq" id="WP_145352796.1">
    <property type="nucleotide sequence ID" value="NZ_CP036262.1"/>
</dbReference>
<dbReference type="EMBL" id="CP036262">
    <property type="protein sequence ID" value="QDS94844.1"/>
    <property type="molecule type" value="Genomic_DNA"/>
</dbReference>
<dbReference type="SMART" id="SM01144">
    <property type="entry name" value="DTW"/>
    <property type="match status" value="1"/>
</dbReference>
<evidence type="ECO:0000256" key="4">
    <source>
        <dbReference type="ARBA" id="ARBA00022694"/>
    </source>
</evidence>
<keyword evidence="8" id="KW-1185">Reference proteome</keyword>
<keyword evidence="4" id="KW-0819">tRNA processing</keyword>
<dbReference type="KEGG" id="rml:FF011L_36260"/>
<evidence type="ECO:0000259" key="6">
    <source>
        <dbReference type="SMART" id="SM01144"/>
    </source>
</evidence>
<keyword evidence="3" id="KW-0949">S-adenosyl-L-methionine</keyword>
<dbReference type="GO" id="GO:0008033">
    <property type="term" value="P:tRNA processing"/>
    <property type="evidence" value="ECO:0007669"/>
    <property type="project" value="UniProtKB-KW"/>
</dbReference>
<dbReference type="PANTHER" id="PTHR21392">
    <property type="entry name" value="TRNA-URIDINE AMINOCARBOXYPROPYLTRANSFERASE 2"/>
    <property type="match status" value="1"/>
</dbReference>
<dbReference type="InterPro" id="IPR005636">
    <property type="entry name" value="DTW"/>
</dbReference>
<proteinExistence type="inferred from homology"/>
<evidence type="ECO:0000313" key="8">
    <source>
        <dbReference type="Proteomes" id="UP000320672"/>
    </source>
</evidence>
<dbReference type="Pfam" id="PF03942">
    <property type="entry name" value="DTW"/>
    <property type="match status" value="1"/>
</dbReference>
<feature type="domain" description="DTW" evidence="6">
    <location>
        <begin position="7"/>
        <end position="194"/>
    </location>
</feature>
<comment type="similarity">
    <text evidence="5">Belongs to the TDD superfamily. DTWD2 family.</text>
</comment>
<dbReference type="AlphaFoldDB" id="A0A517MJ16"/>
<dbReference type="OrthoDB" id="268835at2"/>
<organism evidence="7 8">
    <name type="scientific">Roseimaritima multifibrata</name>
    <dbReference type="NCBI Taxonomy" id="1930274"/>
    <lineage>
        <taxon>Bacteria</taxon>
        <taxon>Pseudomonadati</taxon>
        <taxon>Planctomycetota</taxon>
        <taxon>Planctomycetia</taxon>
        <taxon>Pirellulales</taxon>
        <taxon>Pirellulaceae</taxon>
        <taxon>Roseimaritima</taxon>
    </lineage>
</organism>
<evidence type="ECO:0000256" key="2">
    <source>
        <dbReference type="ARBA" id="ARBA00022679"/>
    </source>
</evidence>
<evidence type="ECO:0000256" key="3">
    <source>
        <dbReference type="ARBA" id="ARBA00022691"/>
    </source>
</evidence>
<protein>
    <recommendedName>
        <fullName evidence="1">tRNA-uridine aminocarboxypropyltransferase</fullName>
        <ecNumber evidence="1">2.5.1.25</ecNumber>
    </recommendedName>
</protein>
<evidence type="ECO:0000313" key="7">
    <source>
        <dbReference type="EMBL" id="QDS94844.1"/>
    </source>
</evidence>
<sequence>MPRPDQIRDRCYTCYRPRGGCFCDLIPRVENQTDVVILQHRRERFHAFNTARIVHKALVRSTLLVDHNKRLAEAAGRLPISNRSGILYPSPDARLLSDLKPEERPHQMFVIDGTWQQAKTLMRDIPMLQELPRFRLNPSEPSRYRIRREPTMTALSTVEATVQALQWLEPDTTGLQQLLAAFETMVDRQLAIPKPEQHWRKNLRRRGAPNPNVPKVLMGDTKRIVVAYGERAPLDLADTASSPNASTPPIFWNAKRLGTDQSLRMVIRNDEDFDENDYRYLNLTPDDFASAVSVTEFRKAWSQFIRADDSLVVYHSRTAQLLAEAGMDVPHCLTLKSVQWQGIRPAGTLEAILQQLGLQASEERTSRGDERLENAIRLVEYLRQANA</sequence>